<dbReference type="EMBL" id="CP118868">
    <property type="protein sequence ID" value="WEG35936.1"/>
    <property type="molecule type" value="Genomic_DNA"/>
</dbReference>
<feature type="transmembrane region" description="Helical" evidence="1">
    <location>
        <begin position="246"/>
        <end position="265"/>
    </location>
</feature>
<dbReference type="RefSeq" id="WP_315571987.1">
    <property type="nucleotide sequence ID" value="NZ_CP118868.1"/>
</dbReference>
<proteinExistence type="predicted"/>
<organism evidence="2 3">
    <name type="scientific">Amygdalobacter indicium</name>
    <dbReference type="NCBI Taxonomy" id="3029272"/>
    <lineage>
        <taxon>Bacteria</taxon>
        <taxon>Bacillati</taxon>
        <taxon>Bacillota</taxon>
        <taxon>Clostridia</taxon>
        <taxon>Eubacteriales</taxon>
        <taxon>Oscillospiraceae</taxon>
        <taxon>Amygdalobacter</taxon>
    </lineage>
</organism>
<keyword evidence="1" id="KW-1133">Transmembrane helix</keyword>
<evidence type="ECO:0000313" key="3">
    <source>
        <dbReference type="Proteomes" id="UP001220478"/>
    </source>
</evidence>
<keyword evidence="1" id="KW-0812">Transmembrane</keyword>
<gene>
    <name evidence="2" type="ORF">PYS61_01845</name>
</gene>
<evidence type="ECO:0000313" key="2">
    <source>
        <dbReference type="EMBL" id="WEG35936.1"/>
    </source>
</evidence>
<evidence type="ECO:0000256" key="1">
    <source>
        <dbReference type="SAM" id="Phobius"/>
    </source>
</evidence>
<accession>A0ABY8C5G5</accession>
<sequence length="274" mass="31079">MSERYCFYCGKRLELKEVCSCRNAAANSKRQQKTGSDGTESRNYSRTTVRPEAWQHLLLRFSAKLRFAAKKLARKSVYIGRNLVDPLNAAFNLGEVKPLYTCLLAVFNACLLALNLYLFLHGVSFGKFLNAYLFPFTVIGTIFDDVLLFCKIALIGVLIFICKTYLFRYFYADYRGKLDTLTTFRLQNPAQMYQLVGNLLALLFCRYAPIQFLLICSLTQALVFYSEIKAAVGIVCMQESQAFVRLCAVYFSLFVLLGLLLRALIPGLTAVNLL</sequence>
<protein>
    <recommendedName>
        <fullName evidence="4">Yip1 domain-containing protein</fullName>
    </recommendedName>
</protein>
<name>A0ABY8C5G5_9FIRM</name>
<feature type="transmembrane region" description="Helical" evidence="1">
    <location>
        <begin position="132"/>
        <end position="161"/>
    </location>
</feature>
<keyword evidence="1" id="KW-0472">Membrane</keyword>
<keyword evidence="3" id="KW-1185">Reference proteome</keyword>
<dbReference type="Proteomes" id="UP001220478">
    <property type="component" value="Chromosome"/>
</dbReference>
<reference evidence="2 3" key="1">
    <citation type="submission" date="2023-02" db="EMBL/GenBank/DDBJ databases">
        <title>Novel Oscillospiraceae bacterial genomes.</title>
        <authorList>
            <person name="Srinivasan S."/>
            <person name="Austin M.N."/>
            <person name="Fiedler T.L."/>
            <person name="Strenk S.M."/>
            <person name="Agnew K.J."/>
            <person name="Nagana Gowda G.A."/>
            <person name="Raftery D."/>
            <person name="Beamer M.A."/>
            <person name="Achilles S.L."/>
            <person name="Wiesenfeld H.C."/>
            <person name="Fredricks D.N."/>
            <person name="Hillier S.L."/>
        </authorList>
    </citation>
    <scope>NUCLEOTIDE SEQUENCE [LARGE SCALE GENOMIC DNA]</scope>
    <source>
        <strain evidence="2 3">CHIC02 1186E3-8</strain>
    </source>
</reference>
<feature type="transmembrane region" description="Helical" evidence="1">
    <location>
        <begin position="98"/>
        <end position="120"/>
    </location>
</feature>
<evidence type="ECO:0008006" key="4">
    <source>
        <dbReference type="Google" id="ProtNLM"/>
    </source>
</evidence>